<dbReference type="InterPro" id="IPR039919">
    <property type="entry name" value="ARHGEF10/ARHGEF17"/>
</dbReference>
<feature type="domain" description="DH" evidence="4">
    <location>
        <begin position="390"/>
        <end position="577"/>
    </location>
</feature>
<feature type="region of interest" description="Disordered" evidence="3">
    <location>
        <begin position="882"/>
        <end position="918"/>
    </location>
</feature>
<dbReference type="Proteomes" id="UP000492821">
    <property type="component" value="Unassembled WGS sequence"/>
</dbReference>
<dbReference type="Gene3D" id="2.30.29.30">
    <property type="entry name" value="Pleckstrin-homology domain (PH domain)/Phosphotyrosine-binding domain (PTB)"/>
    <property type="match status" value="1"/>
</dbReference>
<keyword evidence="1" id="KW-0344">Guanine-nucleotide releasing factor</keyword>
<proteinExistence type="predicted"/>
<evidence type="ECO:0000313" key="5">
    <source>
        <dbReference type="Proteomes" id="UP000492821"/>
    </source>
</evidence>
<dbReference type="InterPro" id="IPR015943">
    <property type="entry name" value="WD40/YVTN_repeat-like_dom_sf"/>
</dbReference>
<dbReference type="InterPro" id="IPR035899">
    <property type="entry name" value="DBL_dom_sf"/>
</dbReference>
<evidence type="ECO:0000259" key="4">
    <source>
        <dbReference type="PROSITE" id="PS50010"/>
    </source>
</evidence>
<dbReference type="InterPro" id="IPR011047">
    <property type="entry name" value="Quinoprotein_ADH-like_sf"/>
</dbReference>
<dbReference type="GO" id="GO:0051496">
    <property type="term" value="P:positive regulation of stress fiber assembly"/>
    <property type="evidence" value="ECO:0007669"/>
    <property type="project" value="UniProtKB-ARBA"/>
</dbReference>
<dbReference type="InterPro" id="IPR000219">
    <property type="entry name" value="DH_dom"/>
</dbReference>
<evidence type="ECO:0000256" key="1">
    <source>
        <dbReference type="ARBA" id="ARBA00022658"/>
    </source>
</evidence>
<dbReference type="InterPro" id="IPR001331">
    <property type="entry name" value="GDS_CDC24_CS"/>
</dbReference>
<dbReference type="Gene3D" id="2.130.10.10">
    <property type="entry name" value="YVTN repeat-like/Quinoprotein amine dehydrogenase"/>
    <property type="match status" value="1"/>
</dbReference>
<feature type="compositionally biased region" description="Polar residues" evidence="3">
    <location>
        <begin position="263"/>
        <end position="272"/>
    </location>
</feature>
<reference evidence="5" key="1">
    <citation type="journal article" date="2013" name="Genetics">
        <title>The draft genome and transcriptome of Panagrellus redivivus are shaped by the harsh demands of a free-living lifestyle.</title>
        <authorList>
            <person name="Srinivasan J."/>
            <person name="Dillman A.R."/>
            <person name="Macchietto M.G."/>
            <person name="Heikkinen L."/>
            <person name="Lakso M."/>
            <person name="Fracchia K.M."/>
            <person name="Antoshechkin I."/>
            <person name="Mortazavi A."/>
            <person name="Wong G."/>
            <person name="Sternberg P.W."/>
        </authorList>
    </citation>
    <scope>NUCLEOTIDE SEQUENCE [LARGE SCALE GENOMIC DNA]</scope>
    <source>
        <strain evidence="5">MT8872</strain>
    </source>
</reference>
<dbReference type="InterPro" id="IPR011993">
    <property type="entry name" value="PH-like_dom_sf"/>
</dbReference>
<dbReference type="GO" id="GO:0035556">
    <property type="term" value="P:intracellular signal transduction"/>
    <property type="evidence" value="ECO:0007669"/>
    <property type="project" value="InterPro"/>
</dbReference>
<name>A0A7E4VUP9_PANRE</name>
<sequence length="1222" mass="138377">MSSRDRVTANDADYDSDTDSPSDPQLRRKTTPKRSATVSPAARQRFRHGNKSHRRRSDVYLSTADCRGLHGSAKNRMSSERLHMYSSFEEPLRKTNSEPSVEQQQQALTLDAIRQILDAYHPPSNKPVELGSTSRINSRGVTPNRQPPRIHSKAADVGIMEVWATPRQSIVSDDSEDDMMNTDIEELRDAVESIQSLQRVLKIPNGSPPSDEMQPHPGLLTPSDSTSTLKGITTNLGGHPRGVMQFLPSAKNNQFQPTLDSYTWNKNHNTGPLTRRKASVPENYLKYSGSTNSDRSSPRPRPTMRIIRPSDTEPELYSSSSTISNKGVDSIAGVNRFSKLLNSLRSSRQNLLMPPEPTGAQRQIQQSLLQADQLLWKRRSRASLRRHQDIRNMAVRELFDTERGFVDCLETLVQKYMRPLKQPLECTLIDADLVDKIFYKIPEILAHHQVLYAALAARMECTQHDFIIGDVLLNHFTKQSMIETYMAFVDNFKYAKQTIWEARQRQAFEKYYMRCSREHRAKLDLDSLLILPIQRIPRYELILKQVLKHTPVEHCDYERLMHVQSHVHRLAMAINSQREEKEKMEQRLREIEAIVDGLDDLVSPGRTFNRYDVITVRDSQNVKKQRCIFMMSDQLIVTSISRKLAIRGSSRYQYTQSPDFLDHNRFKLLIKISMYDVEIGQDTIPLLQNVEQQLRNAQEDVNIVAKIIDLSKLLKTDHDSLSDILETMYTERSQLLKALREQMTSNPDLTTVHLQVTTFDGIETFTIQFANAEKRALWENAFLEAKNALKNTMHSEQSPPVLKTILVHRVRQGLILNSATPTFSKSPETPPNIWMCSSDRFSGQVAILNVAGEPSVESTSSMGNSTIKAICAVPALRRRRIPPKKYDRRKSGSIEMELDSSSSEVEASDSEASPTTHSTVWIGNEDGEIFILNYLDNVRLKAREKMLRLHSPVNAIAYVEEHVFVALGTKTQNQLICFERTKDNLWDVDNPKTVAVQLPSKISCMTVVTNWLCFGASNNIYLLNPYTRVIEKSATVSQSQNENIDTMTSLGSIIFVVMENSTTVRLLNAFTLECLSEFSVATTLHKTLQCKEDIIRNHKTSTLRITALLCARNQLWIGTSAGIILNTGVCRTKGHNWSPNLSVCSLGHIGPCRFLTSVSVSSIASAVNINKRRMSLNASSLQQFDQIYIISGGNGVDNFVEGNANDETGVDDACNHLIFWQI</sequence>
<feature type="compositionally biased region" description="Polar residues" evidence="3">
    <location>
        <begin position="131"/>
        <end position="144"/>
    </location>
</feature>
<feature type="coiled-coil region" evidence="2">
    <location>
        <begin position="567"/>
        <end position="601"/>
    </location>
</feature>
<accession>A0A7E4VUP9</accession>
<feature type="region of interest" description="Disordered" evidence="3">
    <location>
        <begin position="1"/>
        <end position="59"/>
    </location>
</feature>
<dbReference type="AlphaFoldDB" id="A0A7E4VUP9"/>
<dbReference type="GO" id="GO:0005085">
    <property type="term" value="F:guanyl-nucleotide exchange factor activity"/>
    <property type="evidence" value="ECO:0007669"/>
    <property type="project" value="UniProtKB-KW"/>
</dbReference>
<reference evidence="6" key="2">
    <citation type="submission" date="2020-10" db="UniProtKB">
        <authorList>
            <consortium name="WormBaseParasite"/>
        </authorList>
    </citation>
    <scope>IDENTIFICATION</scope>
</reference>
<dbReference type="FunFam" id="1.20.900.10:FF:000003">
    <property type="entry name" value="Rho guanine nucleotide exchange factor 10 like"/>
    <property type="match status" value="1"/>
</dbReference>
<dbReference type="Pfam" id="PF19056">
    <property type="entry name" value="WD40_2"/>
    <property type="match status" value="1"/>
</dbReference>
<keyword evidence="5" id="KW-1185">Reference proteome</keyword>
<feature type="region of interest" description="Disordered" evidence="3">
    <location>
        <begin position="121"/>
        <end position="150"/>
    </location>
</feature>
<dbReference type="GO" id="GO:0005737">
    <property type="term" value="C:cytoplasm"/>
    <property type="evidence" value="ECO:0007669"/>
    <property type="project" value="UniProtKB-ARBA"/>
</dbReference>
<evidence type="ECO:0000256" key="2">
    <source>
        <dbReference type="SAM" id="Coils"/>
    </source>
</evidence>
<feature type="compositionally biased region" description="Basic residues" evidence="3">
    <location>
        <begin position="44"/>
        <end position="56"/>
    </location>
</feature>
<dbReference type="PROSITE" id="PS50010">
    <property type="entry name" value="DH_2"/>
    <property type="match status" value="1"/>
</dbReference>
<dbReference type="WBParaSite" id="Pan_g3018.t1">
    <property type="protein sequence ID" value="Pan_g3018.t1"/>
    <property type="gene ID" value="Pan_g3018"/>
</dbReference>
<dbReference type="SMART" id="SM00325">
    <property type="entry name" value="RhoGEF"/>
    <property type="match status" value="1"/>
</dbReference>
<feature type="compositionally biased region" description="Low complexity" evidence="3">
    <location>
        <begin position="899"/>
        <end position="913"/>
    </location>
</feature>
<evidence type="ECO:0000313" key="6">
    <source>
        <dbReference type="WBParaSite" id="Pan_g3018.t1"/>
    </source>
</evidence>
<dbReference type="SUPFAM" id="SSF50729">
    <property type="entry name" value="PH domain-like"/>
    <property type="match status" value="1"/>
</dbReference>
<dbReference type="PROSITE" id="PS00741">
    <property type="entry name" value="DH_1"/>
    <property type="match status" value="1"/>
</dbReference>
<evidence type="ECO:0000256" key="3">
    <source>
        <dbReference type="SAM" id="MobiDB-lite"/>
    </source>
</evidence>
<dbReference type="Gene3D" id="1.20.900.10">
    <property type="entry name" value="Dbl homology (DH) domain"/>
    <property type="match status" value="1"/>
</dbReference>
<dbReference type="GO" id="GO:0030036">
    <property type="term" value="P:actin cytoskeleton organization"/>
    <property type="evidence" value="ECO:0007669"/>
    <property type="project" value="TreeGrafter"/>
</dbReference>
<dbReference type="SUPFAM" id="SSF50998">
    <property type="entry name" value="Quinoprotein alcohol dehydrogenase-like"/>
    <property type="match status" value="1"/>
</dbReference>
<keyword evidence="2" id="KW-0175">Coiled coil</keyword>
<protein>
    <submittedName>
        <fullName evidence="6">DH domain-containing protein</fullName>
    </submittedName>
</protein>
<dbReference type="CDD" id="cd00160">
    <property type="entry name" value="RhoGEF"/>
    <property type="match status" value="1"/>
</dbReference>
<dbReference type="PANTHER" id="PTHR12877">
    <property type="entry name" value="RHO GUANINE NUCLEOTIDE EXCHANGE FACTOR"/>
    <property type="match status" value="1"/>
</dbReference>
<feature type="region of interest" description="Disordered" evidence="3">
    <location>
        <begin position="263"/>
        <end position="322"/>
    </location>
</feature>
<organism evidence="5 6">
    <name type="scientific">Panagrellus redivivus</name>
    <name type="common">Microworm</name>
    <dbReference type="NCBI Taxonomy" id="6233"/>
    <lineage>
        <taxon>Eukaryota</taxon>
        <taxon>Metazoa</taxon>
        <taxon>Ecdysozoa</taxon>
        <taxon>Nematoda</taxon>
        <taxon>Chromadorea</taxon>
        <taxon>Rhabditida</taxon>
        <taxon>Tylenchina</taxon>
        <taxon>Panagrolaimomorpha</taxon>
        <taxon>Panagrolaimoidea</taxon>
        <taxon>Panagrolaimidae</taxon>
        <taxon>Panagrellus</taxon>
    </lineage>
</organism>
<dbReference type="SUPFAM" id="SSF48065">
    <property type="entry name" value="DBL homology domain (DH-domain)"/>
    <property type="match status" value="1"/>
</dbReference>
<dbReference type="Pfam" id="PF00621">
    <property type="entry name" value="RhoGEF"/>
    <property type="match status" value="1"/>
</dbReference>
<dbReference type="PANTHER" id="PTHR12877:SF15">
    <property type="entry name" value="RHO GUANINE NUCLEOTIDE EXCHANGE FACTOR 17"/>
    <property type="match status" value="1"/>
</dbReference>